<organism evidence="2 3">
    <name type="scientific">Xanthomonas campestris pv. phaseoli</name>
    <dbReference type="NCBI Taxonomy" id="317013"/>
    <lineage>
        <taxon>Bacteria</taxon>
        <taxon>Pseudomonadati</taxon>
        <taxon>Pseudomonadota</taxon>
        <taxon>Gammaproteobacteria</taxon>
        <taxon>Lysobacterales</taxon>
        <taxon>Lysobacteraceae</taxon>
        <taxon>Xanthomonas</taxon>
    </lineage>
</organism>
<evidence type="ECO:0008006" key="5">
    <source>
        <dbReference type="Google" id="ProtNLM"/>
    </source>
</evidence>
<dbReference type="Proteomes" id="UP000234166">
    <property type="component" value="Unassembled WGS sequence"/>
</dbReference>
<evidence type="ECO:0000313" key="1">
    <source>
        <dbReference type="EMBL" id="SON78229.1"/>
    </source>
</evidence>
<name>A0AB38DWW8_XANCH</name>
<proteinExistence type="predicted"/>
<dbReference type="EMBL" id="OCYS01000071">
    <property type="protein sequence ID" value="SON84601.1"/>
    <property type="molecule type" value="Genomic_DNA"/>
</dbReference>
<sequence length="41" mass="4918">MTPLALMRHLGINYKSAWRMKHKIMQVMAEREAMRRLTGFL</sequence>
<comment type="caution">
    <text evidence="2">The sequence shown here is derived from an EMBL/GenBank/DDBJ whole genome shotgun (WGS) entry which is preliminary data.</text>
</comment>
<keyword evidence="4" id="KW-1185">Reference proteome</keyword>
<dbReference type="EMBL" id="OCYT01000078">
    <property type="protein sequence ID" value="SON78229.1"/>
    <property type="molecule type" value="Genomic_DNA"/>
</dbReference>
<dbReference type="AlphaFoldDB" id="A0AB38DWW8"/>
<protein>
    <recommendedName>
        <fullName evidence="5">Transposase</fullName>
    </recommendedName>
</protein>
<evidence type="ECO:0000313" key="4">
    <source>
        <dbReference type="Proteomes" id="UP000234181"/>
    </source>
</evidence>
<gene>
    <name evidence="1" type="ORF">XAP6984_240004</name>
    <name evidence="2" type="ORF">XAP7430_190004</name>
</gene>
<accession>A0AB38DWW8</accession>
<dbReference type="Proteomes" id="UP000234181">
    <property type="component" value="Unassembled WGS sequence"/>
</dbReference>
<reference evidence="3 4" key="1">
    <citation type="submission" date="2017-10" db="EMBL/GenBank/DDBJ databases">
        <authorList>
            <person name="Regsiter A."/>
            <person name="William W."/>
        </authorList>
    </citation>
    <scope>NUCLEOTIDE SEQUENCE [LARGE SCALE GENOMIC DNA]</scope>
    <source>
        <strain evidence="1 4">CFBP6984</strain>
        <strain evidence="2 3">CFBP7430</strain>
    </source>
</reference>
<evidence type="ECO:0000313" key="3">
    <source>
        <dbReference type="Proteomes" id="UP000234166"/>
    </source>
</evidence>
<evidence type="ECO:0000313" key="2">
    <source>
        <dbReference type="EMBL" id="SON84601.1"/>
    </source>
</evidence>